<evidence type="ECO:0000259" key="1">
    <source>
        <dbReference type="SMART" id="SM00849"/>
    </source>
</evidence>
<dbReference type="SMART" id="SM00849">
    <property type="entry name" value="Lactamase_B"/>
    <property type="match status" value="1"/>
</dbReference>
<dbReference type="Proteomes" id="UP000528457">
    <property type="component" value="Unassembled WGS sequence"/>
</dbReference>
<dbReference type="InterPro" id="IPR050662">
    <property type="entry name" value="Sec-metab_biosynth-thioest"/>
</dbReference>
<evidence type="ECO:0000313" key="3">
    <source>
        <dbReference type="Proteomes" id="UP000528457"/>
    </source>
</evidence>
<dbReference type="GO" id="GO:0016787">
    <property type="term" value="F:hydrolase activity"/>
    <property type="evidence" value="ECO:0007669"/>
    <property type="project" value="UniProtKB-KW"/>
</dbReference>
<dbReference type="SUPFAM" id="SSF56281">
    <property type="entry name" value="Metallo-hydrolase/oxidoreductase"/>
    <property type="match status" value="1"/>
</dbReference>
<keyword evidence="2" id="KW-0378">Hydrolase</keyword>
<gene>
    <name evidence="2" type="ORF">HNR48_003956</name>
</gene>
<dbReference type="Gene3D" id="3.60.15.10">
    <property type="entry name" value="Ribonuclease Z/Hydroxyacylglutathione hydrolase-like"/>
    <property type="match status" value="1"/>
</dbReference>
<dbReference type="InterPro" id="IPR001279">
    <property type="entry name" value="Metallo-B-lactamas"/>
</dbReference>
<dbReference type="PANTHER" id="PTHR23131">
    <property type="entry name" value="ENDORIBONUCLEASE LACTB2"/>
    <property type="match status" value="1"/>
</dbReference>
<dbReference type="RefSeq" id="WP_166843347.1">
    <property type="nucleotide sequence ID" value="NZ_JAAONY010000004.1"/>
</dbReference>
<name>A0A7X0JWS7_9GAMM</name>
<dbReference type="PANTHER" id="PTHR23131:SF4">
    <property type="entry name" value="METALLO-BETA-LACTAMASE SUPERFAMILY POTEIN"/>
    <property type="match status" value="1"/>
</dbReference>
<evidence type="ECO:0000313" key="2">
    <source>
        <dbReference type="EMBL" id="MBB6523642.1"/>
    </source>
</evidence>
<dbReference type="AlphaFoldDB" id="A0A7X0JWS7"/>
<dbReference type="Pfam" id="PF21221">
    <property type="entry name" value="B_lactamase-like_C"/>
    <property type="match status" value="1"/>
</dbReference>
<keyword evidence="3" id="KW-1185">Reference proteome</keyword>
<protein>
    <submittedName>
        <fullName evidence="2">Glyoxylase-like metal-dependent hydrolase (Beta-lactamase superfamily II)</fullName>
    </submittedName>
</protein>
<dbReference type="InterPro" id="IPR048933">
    <property type="entry name" value="B_lactamase-like_C"/>
</dbReference>
<dbReference type="Gene3D" id="1.10.10.10">
    <property type="entry name" value="Winged helix-like DNA-binding domain superfamily/Winged helix DNA-binding domain"/>
    <property type="match status" value="1"/>
</dbReference>
<comment type="caution">
    <text evidence="2">The sequence shown here is derived from an EMBL/GenBank/DDBJ whole genome shotgun (WGS) entry which is preliminary data.</text>
</comment>
<sequence>MSDYSIEYSELAIPEPGDLTEVATGVYWIRMPVPFHPKHINVYLLQDEKGWYIVDTGIGSQETRDCWQQICDRMMQEKPLIGVIATHLHPDHLGLAGWLCDKYRASFYISQREYLTARALFKGNNREDNWELIQFYHRCGLNEEQMEDFIKNTGSLSKITAPLPISYERLSEAQELIIGGRHWKIIISHGHSPEHACLYCPELNMLLSGDQILPKISPNISVQSLEPNQSPLSEYLISMEKFFDLPEDCLVLPSHGDPFYGLHSRLNQLKQGHHRDLEGLLEACEQPLRAVDTIEVIYKRELKGIQFRLAMGEALAHLNHLWKQGLIRRDYDDEGCYRYQKVSSEP</sequence>
<reference evidence="2 3" key="1">
    <citation type="submission" date="2020-08" db="EMBL/GenBank/DDBJ databases">
        <title>Genomic Encyclopedia of Type Strains, Phase IV (KMG-IV): sequencing the most valuable type-strain genomes for metagenomic binning, comparative biology and taxonomic classification.</title>
        <authorList>
            <person name="Goeker M."/>
        </authorList>
    </citation>
    <scope>NUCLEOTIDE SEQUENCE [LARGE SCALE GENOMIC DNA]</scope>
    <source>
        <strain evidence="2 3">DSM 22368</strain>
    </source>
</reference>
<dbReference type="EMBL" id="JACHHT010000004">
    <property type="protein sequence ID" value="MBB6523642.1"/>
    <property type="molecule type" value="Genomic_DNA"/>
</dbReference>
<dbReference type="InterPro" id="IPR036866">
    <property type="entry name" value="RibonucZ/Hydroxyglut_hydro"/>
</dbReference>
<feature type="domain" description="Metallo-beta-lactamase" evidence="1">
    <location>
        <begin position="39"/>
        <end position="255"/>
    </location>
</feature>
<proteinExistence type="predicted"/>
<dbReference type="InParanoid" id="A0A7X0JWS7"/>
<accession>A0A7X0JWS7</accession>
<dbReference type="InterPro" id="IPR036388">
    <property type="entry name" value="WH-like_DNA-bd_sf"/>
</dbReference>
<dbReference type="Pfam" id="PF00753">
    <property type="entry name" value="Lactamase_B"/>
    <property type="match status" value="1"/>
</dbReference>
<organism evidence="2 3">
    <name type="scientific">Pseudoteredinibacter isoporae</name>
    <dbReference type="NCBI Taxonomy" id="570281"/>
    <lineage>
        <taxon>Bacteria</taxon>
        <taxon>Pseudomonadati</taxon>
        <taxon>Pseudomonadota</taxon>
        <taxon>Gammaproteobacteria</taxon>
        <taxon>Cellvibrionales</taxon>
        <taxon>Cellvibrionaceae</taxon>
        <taxon>Pseudoteredinibacter</taxon>
    </lineage>
</organism>